<organism evidence="1 2">
    <name type="scientific">Ligilactobacillus pabuli</name>
    <dbReference type="NCBI Taxonomy" id="2886039"/>
    <lineage>
        <taxon>Bacteria</taxon>
        <taxon>Bacillati</taxon>
        <taxon>Bacillota</taxon>
        <taxon>Bacilli</taxon>
        <taxon>Lactobacillales</taxon>
        <taxon>Lactobacillaceae</taxon>
        <taxon>Ligilactobacillus</taxon>
    </lineage>
</organism>
<accession>A0ABQ5JLK2</accession>
<dbReference type="InterPro" id="IPR036192">
    <property type="entry name" value="Cell_div_ZapA-like_sf"/>
</dbReference>
<proteinExistence type="predicted"/>
<dbReference type="Proteomes" id="UP001055149">
    <property type="component" value="Unassembled WGS sequence"/>
</dbReference>
<name>A0ABQ5JLK2_9LACO</name>
<keyword evidence="2" id="KW-1185">Reference proteome</keyword>
<dbReference type="Gene3D" id="6.10.250.790">
    <property type="match status" value="1"/>
</dbReference>
<dbReference type="Pfam" id="PF05164">
    <property type="entry name" value="ZapA"/>
    <property type="match status" value="1"/>
</dbReference>
<sequence>MAENKKRFKLNIANKNYVVIGDSTPAHMRTVSRLVDEQLAEIMAGNVSREDAAVLLAINAVSDQLKKQQELDDLRAQKQAPEK</sequence>
<dbReference type="RefSeq" id="WP_244055724.1">
    <property type="nucleotide sequence ID" value="NZ_BQXH01000014.1"/>
</dbReference>
<dbReference type="SUPFAM" id="SSF102829">
    <property type="entry name" value="Cell division protein ZapA-like"/>
    <property type="match status" value="1"/>
</dbReference>
<dbReference type="EMBL" id="BQXH01000014">
    <property type="protein sequence ID" value="GKS81850.1"/>
    <property type="molecule type" value="Genomic_DNA"/>
</dbReference>
<protein>
    <recommendedName>
        <fullName evidence="3">Cell division protein ZapA</fullName>
    </recommendedName>
</protein>
<reference evidence="1" key="1">
    <citation type="journal article" date="2022" name="Int. J. Syst. Evol. Microbiol.">
        <title>A novel species of lactic acid bacteria, Ligilactobacillus pabuli sp. nov., isolated from alfalfa silage.</title>
        <authorList>
            <person name="Tohno M."/>
            <person name="Tanizawa Y."/>
            <person name="Sawada H."/>
            <person name="Sakamoto M."/>
            <person name="Ohkuma M."/>
            <person name="Kobayashi H."/>
        </authorList>
    </citation>
    <scope>NUCLEOTIDE SEQUENCE</scope>
    <source>
        <strain evidence="1">AF129</strain>
    </source>
</reference>
<gene>
    <name evidence="1" type="ORF">LPAF129_15360</name>
</gene>
<evidence type="ECO:0000313" key="2">
    <source>
        <dbReference type="Proteomes" id="UP001055149"/>
    </source>
</evidence>
<evidence type="ECO:0008006" key="3">
    <source>
        <dbReference type="Google" id="ProtNLM"/>
    </source>
</evidence>
<comment type="caution">
    <text evidence="1">The sequence shown here is derived from an EMBL/GenBank/DDBJ whole genome shotgun (WGS) entry which is preliminary data.</text>
</comment>
<evidence type="ECO:0000313" key="1">
    <source>
        <dbReference type="EMBL" id="GKS81850.1"/>
    </source>
</evidence>
<dbReference type="InterPro" id="IPR007838">
    <property type="entry name" value="Cell_div_ZapA-like"/>
</dbReference>
<dbReference type="InterPro" id="IPR053712">
    <property type="entry name" value="Bac_CellDiv_Activator"/>
</dbReference>